<keyword evidence="3" id="KW-1003">Cell membrane</keyword>
<feature type="domain" description="Ionotropic glutamate receptor C-terminal" evidence="10">
    <location>
        <begin position="383"/>
        <end position="612"/>
    </location>
</feature>
<dbReference type="PaxDb" id="67767-A0A0J7KVG3"/>
<comment type="similarity">
    <text evidence="2">Belongs to the glutamate-gated ion channel (TC 1.A.10.1) family.</text>
</comment>
<evidence type="ECO:0000313" key="11">
    <source>
        <dbReference type="EMBL" id="KMQ94254.1"/>
    </source>
</evidence>
<name>A0A0J7KVG3_LASNI</name>
<dbReference type="Proteomes" id="UP000036403">
    <property type="component" value="Unassembled WGS sequence"/>
</dbReference>
<comment type="subcellular location">
    <subcellularLocation>
        <location evidence="1">Cell membrane</location>
        <topology evidence="1">Multi-pass membrane protein</topology>
    </subcellularLocation>
</comment>
<keyword evidence="7" id="KW-0675">Receptor</keyword>
<reference evidence="11 12" key="1">
    <citation type="submission" date="2015-04" db="EMBL/GenBank/DDBJ databases">
        <title>Lasius niger genome sequencing.</title>
        <authorList>
            <person name="Konorov E.A."/>
            <person name="Nikitin M.A."/>
            <person name="Kirill M.V."/>
            <person name="Chang P."/>
        </authorList>
    </citation>
    <scope>NUCLEOTIDE SEQUENCE [LARGE SCALE GENOMIC DNA]</scope>
    <source>
        <tissue evidence="11">Whole</tissue>
    </source>
</reference>
<evidence type="ECO:0000256" key="3">
    <source>
        <dbReference type="ARBA" id="ARBA00022475"/>
    </source>
</evidence>
<feature type="transmembrane region" description="Helical" evidence="9">
    <location>
        <begin position="368"/>
        <end position="387"/>
    </location>
</feature>
<dbReference type="GO" id="GO:0050906">
    <property type="term" value="P:detection of stimulus involved in sensory perception"/>
    <property type="evidence" value="ECO:0007669"/>
    <property type="project" value="UniProtKB-ARBA"/>
</dbReference>
<keyword evidence="5 9" id="KW-1133">Transmembrane helix</keyword>
<dbReference type="AlphaFoldDB" id="A0A0J7KVG3"/>
<keyword evidence="4 9" id="KW-0812">Transmembrane</keyword>
<feature type="transmembrane region" description="Helical" evidence="9">
    <location>
        <begin position="414"/>
        <end position="431"/>
    </location>
</feature>
<keyword evidence="6 9" id="KW-0472">Membrane</keyword>
<evidence type="ECO:0000256" key="5">
    <source>
        <dbReference type="ARBA" id="ARBA00022989"/>
    </source>
</evidence>
<proteinExistence type="inferred from homology"/>
<dbReference type="Pfam" id="PF00060">
    <property type="entry name" value="Lig_chan"/>
    <property type="match status" value="1"/>
</dbReference>
<organism evidence="11 12">
    <name type="scientific">Lasius niger</name>
    <name type="common">Black garden ant</name>
    <dbReference type="NCBI Taxonomy" id="67767"/>
    <lineage>
        <taxon>Eukaryota</taxon>
        <taxon>Metazoa</taxon>
        <taxon>Ecdysozoa</taxon>
        <taxon>Arthropoda</taxon>
        <taxon>Hexapoda</taxon>
        <taxon>Insecta</taxon>
        <taxon>Pterygota</taxon>
        <taxon>Neoptera</taxon>
        <taxon>Endopterygota</taxon>
        <taxon>Hymenoptera</taxon>
        <taxon>Apocrita</taxon>
        <taxon>Aculeata</taxon>
        <taxon>Formicoidea</taxon>
        <taxon>Formicidae</taxon>
        <taxon>Formicinae</taxon>
        <taxon>Lasius</taxon>
        <taxon>Lasius</taxon>
    </lineage>
</organism>
<evidence type="ECO:0000256" key="6">
    <source>
        <dbReference type="ARBA" id="ARBA00023136"/>
    </source>
</evidence>
<dbReference type="GO" id="GO:0005886">
    <property type="term" value="C:plasma membrane"/>
    <property type="evidence" value="ECO:0007669"/>
    <property type="project" value="UniProtKB-SubCell"/>
</dbReference>
<dbReference type="InterPro" id="IPR001320">
    <property type="entry name" value="Iontro_rcpt_C"/>
</dbReference>
<keyword evidence="8" id="KW-0325">Glycoprotein</keyword>
<evidence type="ECO:0000256" key="1">
    <source>
        <dbReference type="ARBA" id="ARBA00004651"/>
    </source>
</evidence>
<feature type="transmembrane region" description="Helical" evidence="9">
    <location>
        <begin position="605"/>
        <end position="627"/>
    </location>
</feature>
<accession>A0A0J7KVG3</accession>
<dbReference type="EMBL" id="LBMM01002878">
    <property type="protein sequence ID" value="KMQ94254.1"/>
    <property type="molecule type" value="Genomic_DNA"/>
</dbReference>
<dbReference type="PANTHER" id="PTHR42643:SF24">
    <property type="entry name" value="IONOTROPIC RECEPTOR 60A"/>
    <property type="match status" value="1"/>
</dbReference>
<protein>
    <recommendedName>
        <fullName evidence="10">Ionotropic glutamate receptor C-terminal domain-containing protein</fullName>
    </recommendedName>
</protein>
<feature type="transmembrane region" description="Helical" evidence="9">
    <location>
        <begin position="533"/>
        <end position="554"/>
    </location>
</feature>
<feature type="transmembrane region" description="Helical" evidence="9">
    <location>
        <begin position="22"/>
        <end position="39"/>
    </location>
</feature>
<gene>
    <name evidence="11" type="ORF">RF55_5604</name>
</gene>
<evidence type="ECO:0000256" key="9">
    <source>
        <dbReference type="SAM" id="Phobius"/>
    </source>
</evidence>
<evidence type="ECO:0000256" key="2">
    <source>
        <dbReference type="ARBA" id="ARBA00008685"/>
    </source>
</evidence>
<sequence length="633" mass="71856">MNIDIILGLFDFYQPQGYPRRFSFLIMLISAASAIVTPLQRATDGRILWKNLVEDHNQREKSSRLISCAVPFIEDYFEYSDQISLLVSDMVDDASALIKPLMNELPVSGTVYALSNEEPIDVIKPYDISENIVILSKSAITLEKNDSNFVDYCKHECSFVIMLTNLMADEESFLIEANVIIEQLSLQSMFKLAILASIEESVLFAGSIPIRIDELYALAEPVLLGKCQQKSTTAIRWQHFKTKSSLFNASVVNAAMFYNFPYAYFISDKDHLKFGGVEGSMVEEIAHNMKLQLNRDEIKWQQNTTIDRELYMRLNNATDDLIFGGLLWDPNRKIEYMTSYGMVQIAWLIPMKTNVSFRGLITPFKTNVWYAIICTLFLSGLVKHFLIHDITFLDMAALVLGVATNRPKKMSSQLLFISYSLFGFFLTQLYLGSLADQLESATDSQIESMEELIASGLQIGGTQRLAQLLEMPDKSDEGNIERIIHENFIVFKQHDYSNLLLDIIEGNNNTLALLVMLNLTDIRRMSKLKNAHIMKEFVGSYPLALATWLGFPYMGDFNFKIQMFVQTGLVEFWSNMAEVNKSNCTMSDVKDDSQEEIEIDDLAPAFLLLIIGYLGGCCLLITEVILYPSKLLL</sequence>
<dbReference type="STRING" id="67767.A0A0J7KVG3"/>
<dbReference type="OrthoDB" id="6506757at2759"/>
<evidence type="ECO:0000256" key="8">
    <source>
        <dbReference type="ARBA" id="ARBA00023180"/>
    </source>
</evidence>
<evidence type="ECO:0000256" key="4">
    <source>
        <dbReference type="ARBA" id="ARBA00022692"/>
    </source>
</evidence>
<dbReference type="GO" id="GO:0015276">
    <property type="term" value="F:ligand-gated monoatomic ion channel activity"/>
    <property type="evidence" value="ECO:0007669"/>
    <property type="project" value="InterPro"/>
</dbReference>
<evidence type="ECO:0000259" key="10">
    <source>
        <dbReference type="Pfam" id="PF00060"/>
    </source>
</evidence>
<dbReference type="InterPro" id="IPR052192">
    <property type="entry name" value="Insect_Ionotropic_Sensory_Rcpt"/>
</dbReference>
<evidence type="ECO:0000313" key="12">
    <source>
        <dbReference type="Proteomes" id="UP000036403"/>
    </source>
</evidence>
<keyword evidence="12" id="KW-1185">Reference proteome</keyword>
<dbReference type="PANTHER" id="PTHR42643">
    <property type="entry name" value="IONOTROPIC RECEPTOR 20A-RELATED"/>
    <property type="match status" value="1"/>
</dbReference>
<evidence type="ECO:0000256" key="7">
    <source>
        <dbReference type="ARBA" id="ARBA00023170"/>
    </source>
</evidence>
<comment type="caution">
    <text evidence="11">The sequence shown here is derived from an EMBL/GenBank/DDBJ whole genome shotgun (WGS) entry which is preliminary data.</text>
</comment>